<feature type="chain" id="PRO_5014781931" evidence="2">
    <location>
        <begin position="31"/>
        <end position="677"/>
    </location>
</feature>
<evidence type="ECO:0000313" key="4">
    <source>
        <dbReference type="Proteomes" id="UP000235034"/>
    </source>
</evidence>
<dbReference type="PANTHER" id="PTHR30032">
    <property type="entry name" value="N-ACETYLMURAMOYL-L-ALANINE AMIDASE-RELATED"/>
    <property type="match status" value="1"/>
</dbReference>
<dbReference type="AlphaFoldDB" id="A0A2N5IYX8"/>
<dbReference type="InterPro" id="IPR051922">
    <property type="entry name" value="Bact_Sporulation_Assoc"/>
</dbReference>
<dbReference type="Proteomes" id="UP000235034">
    <property type="component" value="Unassembled WGS sequence"/>
</dbReference>
<dbReference type="Pfam" id="PF04122">
    <property type="entry name" value="CW_binding_2"/>
    <property type="match status" value="3"/>
</dbReference>
<gene>
    <name evidence="3" type="ORF">Uis4E_1709</name>
</gene>
<dbReference type="Gene3D" id="3.40.50.12090">
    <property type="match status" value="1"/>
</dbReference>
<comment type="caution">
    <text evidence="3">The sequence shown here is derived from an EMBL/GenBank/DDBJ whole genome shotgun (WGS) entry which is preliminary data.</text>
</comment>
<keyword evidence="4" id="KW-1185">Reference proteome</keyword>
<dbReference type="Pfam" id="PF09479">
    <property type="entry name" value="Flg_new"/>
    <property type="match status" value="1"/>
</dbReference>
<dbReference type="InterPro" id="IPR042229">
    <property type="entry name" value="Listeria/Bacterioides_rpt_sf"/>
</dbReference>
<dbReference type="InterPro" id="IPR013378">
    <property type="entry name" value="InlB-like_B-rpt"/>
</dbReference>
<dbReference type="Gene3D" id="2.60.40.4270">
    <property type="entry name" value="Listeria-Bacteroides repeat domain"/>
    <property type="match status" value="1"/>
</dbReference>
<dbReference type="PANTHER" id="PTHR30032:SF8">
    <property type="entry name" value="GERMINATION-SPECIFIC N-ACETYLMURAMOYL-L-ALANINE AMIDASE"/>
    <property type="match status" value="1"/>
</dbReference>
<name>A0A2N5IYX8_9BIFI</name>
<organism evidence="3 4">
    <name type="scientific">Bifidobacterium parmae</name>
    <dbReference type="NCBI Taxonomy" id="361854"/>
    <lineage>
        <taxon>Bacteria</taxon>
        <taxon>Bacillati</taxon>
        <taxon>Actinomycetota</taxon>
        <taxon>Actinomycetes</taxon>
        <taxon>Bifidobacteriales</taxon>
        <taxon>Bifidobacteriaceae</taxon>
        <taxon>Bifidobacterium</taxon>
    </lineage>
</organism>
<feature type="signal peptide" evidence="2">
    <location>
        <begin position="1"/>
        <end position="30"/>
    </location>
</feature>
<proteinExistence type="predicted"/>
<protein>
    <submittedName>
        <fullName evidence="3">Internalin A</fullName>
    </submittedName>
</protein>
<evidence type="ECO:0000256" key="2">
    <source>
        <dbReference type="SAM" id="SignalP"/>
    </source>
</evidence>
<comment type="subcellular location">
    <subcellularLocation>
        <location evidence="1">Cell envelope</location>
    </subcellularLocation>
</comment>
<dbReference type="EMBL" id="NMWT01000026">
    <property type="protein sequence ID" value="PLS27178.1"/>
    <property type="molecule type" value="Genomic_DNA"/>
</dbReference>
<reference evidence="3 4" key="1">
    <citation type="submission" date="2017-07" db="EMBL/GenBank/DDBJ databases">
        <title>Bifidobacterium novel species.</title>
        <authorList>
            <person name="Lugli G.A."/>
            <person name="Milani C."/>
            <person name="Duranti S."/>
            <person name="Mangifesta M."/>
        </authorList>
    </citation>
    <scope>NUCLEOTIDE SEQUENCE [LARGE SCALE GENOMIC DNA]</scope>
    <source>
        <strain evidence="3 4">77</strain>
    </source>
</reference>
<evidence type="ECO:0000313" key="3">
    <source>
        <dbReference type="EMBL" id="PLS27178.1"/>
    </source>
</evidence>
<dbReference type="NCBIfam" id="TIGR02543">
    <property type="entry name" value="List_Bact_rpt"/>
    <property type="match status" value="1"/>
</dbReference>
<dbReference type="GO" id="GO:0030313">
    <property type="term" value="C:cell envelope"/>
    <property type="evidence" value="ECO:0007669"/>
    <property type="project" value="UniProtKB-SubCell"/>
</dbReference>
<keyword evidence="2" id="KW-0732">Signal</keyword>
<accession>A0A2N5IYX8</accession>
<feature type="non-terminal residue" evidence="3">
    <location>
        <position position="677"/>
    </location>
</feature>
<evidence type="ECO:0000256" key="1">
    <source>
        <dbReference type="ARBA" id="ARBA00004196"/>
    </source>
</evidence>
<dbReference type="InterPro" id="IPR007253">
    <property type="entry name" value="Cell_wall-bd_2"/>
</dbReference>
<sequence length="677" mass="70561">MQRIGKTVVAFLATVAMALPMAGVATTAVAADAASGGVSTAAATADSYPKGAYITIGGTRYDDFDPSKGEINDPTTDIGQIYHPDDSGLSGKVKLNNVPAGWTYVHAFFIAGDATSQVTYALTNGTKNYRWDIIGANITGIEHSVDELNGLKFTISGVSWSDGSATSRTVDFRNGVTYSMRGDENASPDNNTVPYGWTIGSPLYSDDYSVLTWPVTSDDDSSIQASVSFAKPKSWTEEETKQADCLVWARNGQIPTEPVTVDTNSEWTMVAPANCDASKLTLGIKTGNAGWMDKNYNPVSASDPNAYYYFFEVGGNDSTYIAAMSLTKGATIDPPSVPAPSHATVWFDSVGGSSVSSQSVEVGKPVSRPADPSRDGYVFDGWYTERTGGEEYDFSAPVNGNVTLYAHWTRKQAEKGALKRLAGATRYETMGAVVSAGFPGRSEYVVVASGDNFPDALSASSLAGGLKAPIVLTGSGGLNAVARERVRASGASKAVVIGSTVAVSAAAASELRSMGLSVDRIQGSNRYDTNVEVYKAGRRLGVDWSDKLIVATGEGYADALSISSYAYRNAAPILLATPTSGLSADAVSAIGSGSFSSAVIVGSNVVVSDWVDFAQLPALGVASERVAGPTRYETSAKVAEWCVKQGMGMDGAVFASGEGFADALAAGPLAGRSNAAL</sequence>
<dbReference type="RefSeq" id="WP_165784930.1">
    <property type="nucleotide sequence ID" value="NZ_NMWT01000026.1"/>
</dbReference>